<reference evidence="1 2" key="1">
    <citation type="submission" date="2020-01" db="EMBL/GenBank/DDBJ databases">
        <title>Paenibacillus soybeanensis sp. nov. isolated from the nodules of soybean (Glycine max(L.) Merr).</title>
        <authorList>
            <person name="Wang H."/>
        </authorList>
    </citation>
    <scope>NUCLEOTIDE SEQUENCE [LARGE SCALE GENOMIC DNA]</scope>
    <source>
        <strain evidence="1 2">T1</strain>
    </source>
</reference>
<evidence type="ECO:0000313" key="2">
    <source>
        <dbReference type="Proteomes" id="UP000665561"/>
    </source>
</evidence>
<dbReference type="Proteomes" id="UP000665561">
    <property type="component" value="Unassembled WGS sequence"/>
</dbReference>
<evidence type="ECO:0000313" key="1">
    <source>
        <dbReference type="EMBL" id="NBD25629.1"/>
    </source>
</evidence>
<proteinExistence type="predicted"/>
<dbReference type="RefSeq" id="WP_161744440.1">
    <property type="nucleotide sequence ID" value="NZ_JAAAMV010000013.1"/>
</dbReference>
<protein>
    <submittedName>
        <fullName evidence="1">Uncharacterized protein</fullName>
    </submittedName>
</protein>
<comment type="caution">
    <text evidence="1">The sequence shown here is derived from an EMBL/GenBank/DDBJ whole genome shotgun (WGS) entry which is preliminary data.</text>
</comment>
<gene>
    <name evidence="1" type="ORF">GT019_17290</name>
</gene>
<name>A0ABW9XSJ5_9BACL</name>
<dbReference type="EMBL" id="JAAAMV010000013">
    <property type="protein sequence ID" value="NBD25629.1"/>
    <property type="molecule type" value="Genomic_DNA"/>
</dbReference>
<organism evidence="1 2">
    <name type="scientific">Paenibacillus glycinis</name>
    <dbReference type="NCBI Taxonomy" id="2697035"/>
    <lineage>
        <taxon>Bacteria</taxon>
        <taxon>Bacillati</taxon>
        <taxon>Bacillota</taxon>
        <taxon>Bacilli</taxon>
        <taxon>Bacillales</taxon>
        <taxon>Paenibacillaceae</taxon>
        <taxon>Paenibacillus</taxon>
    </lineage>
</organism>
<sequence>MQNQLDITTQEAGEVAIFLEEMKKMDILNYLLSDMESINGYFKKIKNYDLFTAEELQTYQFSQGG</sequence>
<accession>A0ABW9XSJ5</accession>
<keyword evidence="2" id="KW-1185">Reference proteome</keyword>